<protein>
    <submittedName>
        <fullName evidence="1">Uncharacterized protein</fullName>
    </submittedName>
</protein>
<evidence type="ECO:0000313" key="2">
    <source>
        <dbReference type="Proteomes" id="UP000823941"/>
    </source>
</evidence>
<dbReference type="EMBL" id="JAHIBW010000020">
    <property type="protein sequence ID" value="KAG7300831.1"/>
    <property type="molecule type" value="Genomic_DNA"/>
</dbReference>
<sequence length="67" mass="7910">MPRHIYQQQPYDENFEEIESILGFMLLPPLLGNPTHRTKKQLWRPSKAEVKDGFITHVLRPMDVQHG</sequence>
<reference evidence="1 2" key="1">
    <citation type="submission" date="2021-06" db="EMBL/GenBank/DDBJ databases">
        <title>A haploid diamondback moth (Plutella xylostella L.) genome assembly resolves 31 chromosomes and identifies a diamide resistance mutation.</title>
        <authorList>
            <person name="Ward C.M."/>
            <person name="Perry K.D."/>
            <person name="Baker G."/>
            <person name="Powis K."/>
            <person name="Heckel D.G."/>
            <person name="Baxter S.W."/>
        </authorList>
    </citation>
    <scope>NUCLEOTIDE SEQUENCE [LARGE SCALE GENOMIC DNA]</scope>
    <source>
        <strain evidence="1 2">LV</strain>
        <tissue evidence="1">Single pupa</tissue>
    </source>
</reference>
<gene>
    <name evidence="1" type="ORF">JYU34_015169</name>
</gene>
<comment type="caution">
    <text evidence="1">The sequence shown here is derived from an EMBL/GenBank/DDBJ whole genome shotgun (WGS) entry which is preliminary data.</text>
</comment>
<keyword evidence="2" id="KW-1185">Reference proteome</keyword>
<name>A0ABQ7Q6F0_PLUXY</name>
<accession>A0ABQ7Q6F0</accession>
<evidence type="ECO:0000313" key="1">
    <source>
        <dbReference type="EMBL" id="KAG7300831.1"/>
    </source>
</evidence>
<proteinExistence type="predicted"/>
<dbReference type="Proteomes" id="UP000823941">
    <property type="component" value="Chromosome 20"/>
</dbReference>
<organism evidence="1 2">
    <name type="scientific">Plutella xylostella</name>
    <name type="common">Diamondback moth</name>
    <name type="synonym">Plutella maculipennis</name>
    <dbReference type="NCBI Taxonomy" id="51655"/>
    <lineage>
        <taxon>Eukaryota</taxon>
        <taxon>Metazoa</taxon>
        <taxon>Ecdysozoa</taxon>
        <taxon>Arthropoda</taxon>
        <taxon>Hexapoda</taxon>
        <taxon>Insecta</taxon>
        <taxon>Pterygota</taxon>
        <taxon>Neoptera</taxon>
        <taxon>Endopterygota</taxon>
        <taxon>Lepidoptera</taxon>
        <taxon>Glossata</taxon>
        <taxon>Ditrysia</taxon>
        <taxon>Yponomeutoidea</taxon>
        <taxon>Plutellidae</taxon>
        <taxon>Plutella</taxon>
    </lineage>
</organism>